<accession>A0A1G9CN43</accession>
<protein>
    <submittedName>
        <fullName evidence="2">Uncharacterized protein</fullName>
    </submittedName>
</protein>
<keyword evidence="1" id="KW-0472">Membrane</keyword>
<evidence type="ECO:0000313" key="2">
    <source>
        <dbReference type="EMBL" id="SDK52884.1"/>
    </source>
</evidence>
<proteinExistence type="predicted"/>
<dbReference type="EMBL" id="FNEE01000016">
    <property type="protein sequence ID" value="SDK52884.1"/>
    <property type="molecule type" value="Genomic_DNA"/>
</dbReference>
<feature type="transmembrane region" description="Helical" evidence="1">
    <location>
        <begin position="21"/>
        <end position="42"/>
    </location>
</feature>
<keyword evidence="3" id="KW-1185">Reference proteome</keyword>
<evidence type="ECO:0000256" key="1">
    <source>
        <dbReference type="SAM" id="Phobius"/>
    </source>
</evidence>
<keyword evidence="1" id="KW-0812">Transmembrane</keyword>
<reference evidence="3" key="1">
    <citation type="submission" date="2016-10" db="EMBL/GenBank/DDBJ databases">
        <authorList>
            <person name="Varghese N."/>
            <person name="Submissions S."/>
        </authorList>
    </citation>
    <scope>NUCLEOTIDE SEQUENCE [LARGE SCALE GENOMIC DNA]</scope>
    <source>
        <strain evidence="3">CGMCC 1.11022</strain>
    </source>
</reference>
<organism evidence="2 3">
    <name type="scientific">Mesorhizobium muleiense</name>
    <dbReference type="NCBI Taxonomy" id="1004279"/>
    <lineage>
        <taxon>Bacteria</taxon>
        <taxon>Pseudomonadati</taxon>
        <taxon>Pseudomonadota</taxon>
        <taxon>Alphaproteobacteria</taxon>
        <taxon>Hyphomicrobiales</taxon>
        <taxon>Phyllobacteriaceae</taxon>
        <taxon>Mesorhizobium</taxon>
    </lineage>
</organism>
<dbReference type="AlphaFoldDB" id="A0A1G9CN43"/>
<dbReference type="Proteomes" id="UP000198894">
    <property type="component" value="Unassembled WGS sequence"/>
</dbReference>
<evidence type="ECO:0000313" key="3">
    <source>
        <dbReference type="Proteomes" id="UP000198894"/>
    </source>
</evidence>
<keyword evidence="1" id="KW-1133">Transmembrane helix</keyword>
<gene>
    <name evidence="2" type="ORF">SAMN05428953_116111</name>
</gene>
<name>A0A1G9CN43_9HYPH</name>
<sequence>MEVKDGREERQLSGGENHRRNYAIAAVFILHSHSIVPGGLLVTS</sequence>